<keyword evidence="3 6" id="KW-0238">DNA-binding</keyword>
<dbReference type="PANTHER" id="PTHR30419:SF31">
    <property type="entry name" value="BLR3139 PROTEIN"/>
    <property type="match status" value="1"/>
</dbReference>
<dbReference type="FunFam" id="1.10.10.10:FF:000001">
    <property type="entry name" value="LysR family transcriptional regulator"/>
    <property type="match status" value="1"/>
</dbReference>
<comment type="similarity">
    <text evidence="1">Belongs to the LysR transcriptional regulatory family.</text>
</comment>
<dbReference type="OrthoDB" id="3181812at2"/>
<proteinExistence type="inferred from homology"/>
<dbReference type="Proteomes" id="UP000198280">
    <property type="component" value="Unassembled WGS sequence"/>
</dbReference>
<dbReference type="InterPro" id="IPR036390">
    <property type="entry name" value="WH_DNA-bd_sf"/>
</dbReference>
<sequence>MLFRQLEYLVALAQEGHFARAAQSCGVSQPSLSEGIRKLEEEMGVPLIQRGRRFDGLTAEGERVVVWARQILADRDAMEGEVAAMRTGLSGRVRIGVVPSAATAVPRLVDPLCTRHPLLTAHIVNDLTSSDILTMLRDFTLDAAVTYLDDEVRAAFRTVPLYREKYALLTDASWAPVGGATVSWAEAAALPLCLLTPTMRGRRTMDALFAAAGAEPVARVETDSFASLIAHVVPGRWAAIAPLAWIHALGVPPGVRAVPMVESARAAEIGLVAFRRDPESVMVQALVATAQHADLKPLESLPRMQ</sequence>
<dbReference type="EMBL" id="FZOF01000005">
    <property type="protein sequence ID" value="SNS37555.1"/>
    <property type="molecule type" value="Genomic_DNA"/>
</dbReference>
<dbReference type="Gene3D" id="1.10.10.10">
    <property type="entry name" value="Winged helix-like DNA-binding domain superfamily/Winged helix DNA-binding domain"/>
    <property type="match status" value="1"/>
</dbReference>
<dbReference type="InterPro" id="IPR005119">
    <property type="entry name" value="LysR_subst-bd"/>
</dbReference>
<evidence type="ECO:0000256" key="3">
    <source>
        <dbReference type="ARBA" id="ARBA00023125"/>
    </source>
</evidence>
<dbReference type="GO" id="GO:0005829">
    <property type="term" value="C:cytosol"/>
    <property type="evidence" value="ECO:0007669"/>
    <property type="project" value="TreeGrafter"/>
</dbReference>
<dbReference type="PROSITE" id="PS50931">
    <property type="entry name" value="HTH_LYSR"/>
    <property type="match status" value="1"/>
</dbReference>
<dbReference type="Gene3D" id="3.40.190.290">
    <property type="match status" value="1"/>
</dbReference>
<dbReference type="InterPro" id="IPR036388">
    <property type="entry name" value="WH-like_DNA-bd_sf"/>
</dbReference>
<dbReference type="PANTHER" id="PTHR30419">
    <property type="entry name" value="HTH-TYPE TRANSCRIPTIONAL REGULATOR YBHD"/>
    <property type="match status" value="1"/>
</dbReference>
<dbReference type="PRINTS" id="PR00039">
    <property type="entry name" value="HTHLYSR"/>
</dbReference>
<accession>A0A239DYI5</accession>
<dbReference type="GO" id="GO:0003677">
    <property type="term" value="F:DNA binding"/>
    <property type="evidence" value="ECO:0007669"/>
    <property type="project" value="UniProtKB-KW"/>
</dbReference>
<evidence type="ECO:0000256" key="4">
    <source>
        <dbReference type="ARBA" id="ARBA00023163"/>
    </source>
</evidence>
<evidence type="ECO:0000256" key="2">
    <source>
        <dbReference type="ARBA" id="ARBA00023015"/>
    </source>
</evidence>
<organism evidence="6 7">
    <name type="scientific">Actinacidiphila glaucinigra</name>
    <dbReference type="NCBI Taxonomy" id="235986"/>
    <lineage>
        <taxon>Bacteria</taxon>
        <taxon>Bacillati</taxon>
        <taxon>Actinomycetota</taxon>
        <taxon>Actinomycetes</taxon>
        <taxon>Kitasatosporales</taxon>
        <taxon>Streptomycetaceae</taxon>
        <taxon>Actinacidiphila</taxon>
    </lineage>
</organism>
<dbReference type="Pfam" id="PF03466">
    <property type="entry name" value="LysR_substrate"/>
    <property type="match status" value="1"/>
</dbReference>
<evidence type="ECO:0000256" key="1">
    <source>
        <dbReference type="ARBA" id="ARBA00009437"/>
    </source>
</evidence>
<feature type="domain" description="HTH lysR-type" evidence="5">
    <location>
        <begin position="1"/>
        <end position="58"/>
    </location>
</feature>
<keyword evidence="7" id="KW-1185">Reference proteome</keyword>
<name>A0A239DYI5_9ACTN</name>
<dbReference type="GO" id="GO:0003700">
    <property type="term" value="F:DNA-binding transcription factor activity"/>
    <property type="evidence" value="ECO:0007669"/>
    <property type="project" value="InterPro"/>
</dbReference>
<protein>
    <submittedName>
        <fullName evidence="6">DNA-binding transcriptional regulator, LysR family</fullName>
    </submittedName>
</protein>
<keyword evidence="2" id="KW-0805">Transcription regulation</keyword>
<evidence type="ECO:0000313" key="7">
    <source>
        <dbReference type="Proteomes" id="UP000198280"/>
    </source>
</evidence>
<dbReference type="SUPFAM" id="SSF46785">
    <property type="entry name" value="Winged helix' DNA-binding domain"/>
    <property type="match status" value="1"/>
</dbReference>
<dbReference type="RefSeq" id="WP_089223792.1">
    <property type="nucleotide sequence ID" value="NZ_FZOF01000005.1"/>
</dbReference>
<dbReference type="InterPro" id="IPR000847">
    <property type="entry name" value="LysR_HTH_N"/>
</dbReference>
<evidence type="ECO:0000259" key="5">
    <source>
        <dbReference type="PROSITE" id="PS50931"/>
    </source>
</evidence>
<gene>
    <name evidence="6" type="ORF">SAMN05216252_105230</name>
</gene>
<dbReference type="SUPFAM" id="SSF53850">
    <property type="entry name" value="Periplasmic binding protein-like II"/>
    <property type="match status" value="1"/>
</dbReference>
<dbReference type="Pfam" id="PF00126">
    <property type="entry name" value="HTH_1"/>
    <property type="match status" value="1"/>
</dbReference>
<dbReference type="CDD" id="cd05466">
    <property type="entry name" value="PBP2_LTTR_substrate"/>
    <property type="match status" value="1"/>
</dbReference>
<dbReference type="InterPro" id="IPR050950">
    <property type="entry name" value="HTH-type_LysR_regulators"/>
</dbReference>
<keyword evidence="4" id="KW-0804">Transcription</keyword>
<reference evidence="6 7" key="1">
    <citation type="submission" date="2017-06" db="EMBL/GenBank/DDBJ databases">
        <authorList>
            <person name="Kim H.J."/>
            <person name="Triplett B.A."/>
        </authorList>
    </citation>
    <scope>NUCLEOTIDE SEQUENCE [LARGE SCALE GENOMIC DNA]</scope>
    <source>
        <strain evidence="6 7">CGMCC 4.1858</strain>
    </source>
</reference>
<dbReference type="AlphaFoldDB" id="A0A239DYI5"/>
<evidence type="ECO:0000313" key="6">
    <source>
        <dbReference type="EMBL" id="SNS37555.1"/>
    </source>
</evidence>